<keyword evidence="1" id="KW-1133">Transmembrane helix</keyword>
<comment type="caution">
    <text evidence="2">The sequence shown here is derived from an EMBL/GenBank/DDBJ whole genome shotgun (WGS) entry which is preliminary data.</text>
</comment>
<feature type="transmembrane region" description="Helical" evidence="1">
    <location>
        <begin position="531"/>
        <end position="551"/>
    </location>
</feature>
<dbReference type="AlphaFoldDB" id="A0A4Y3VT83"/>
<proteinExistence type="predicted"/>
<feature type="transmembrane region" description="Helical" evidence="1">
    <location>
        <begin position="122"/>
        <end position="139"/>
    </location>
</feature>
<dbReference type="Proteomes" id="UP000317881">
    <property type="component" value="Unassembled WGS sequence"/>
</dbReference>
<dbReference type="RefSeq" id="WP_141314175.1">
    <property type="nucleotide sequence ID" value="NZ_BJND01000072.1"/>
</dbReference>
<feature type="transmembrane region" description="Helical" evidence="1">
    <location>
        <begin position="388"/>
        <end position="407"/>
    </location>
</feature>
<evidence type="ECO:0000256" key="1">
    <source>
        <dbReference type="SAM" id="Phobius"/>
    </source>
</evidence>
<keyword evidence="1" id="KW-0812">Transmembrane</keyword>
<organism evidence="2 3">
    <name type="scientific">Streptomyces spinoverrucosus</name>
    <dbReference type="NCBI Taxonomy" id="284043"/>
    <lineage>
        <taxon>Bacteria</taxon>
        <taxon>Bacillati</taxon>
        <taxon>Actinomycetota</taxon>
        <taxon>Actinomycetes</taxon>
        <taxon>Kitasatosporales</taxon>
        <taxon>Streptomycetaceae</taxon>
        <taxon>Streptomyces</taxon>
    </lineage>
</organism>
<name>A0A4Y3VT83_9ACTN</name>
<dbReference type="EMBL" id="BJND01000072">
    <property type="protein sequence ID" value="GEC09458.1"/>
    <property type="molecule type" value="Genomic_DNA"/>
</dbReference>
<protein>
    <submittedName>
        <fullName evidence="2">Uncharacterized protein</fullName>
    </submittedName>
</protein>
<evidence type="ECO:0000313" key="3">
    <source>
        <dbReference type="Proteomes" id="UP000317881"/>
    </source>
</evidence>
<gene>
    <name evidence="2" type="ORF">SSP24_71130</name>
</gene>
<reference evidence="2 3" key="1">
    <citation type="submission" date="2019-06" db="EMBL/GenBank/DDBJ databases">
        <title>Whole genome shotgun sequence of Streptomyces spinoverrucosus NBRC 14228.</title>
        <authorList>
            <person name="Hosoyama A."/>
            <person name="Uohara A."/>
            <person name="Ohji S."/>
            <person name="Ichikawa N."/>
        </authorList>
    </citation>
    <scope>NUCLEOTIDE SEQUENCE [LARGE SCALE GENOMIC DNA]</scope>
    <source>
        <strain evidence="2 3">NBRC 14228</strain>
    </source>
</reference>
<feature type="transmembrane region" description="Helical" evidence="1">
    <location>
        <begin position="204"/>
        <end position="222"/>
    </location>
</feature>
<feature type="transmembrane region" description="Helical" evidence="1">
    <location>
        <begin position="169"/>
        <end position="189"/>
    </location>
</feature>
<keyword evidence="3" id="KW-1185">Reference proteome</keyword>
<keyword evidence="1" id="KW-0472">Membrane</keyword>
<feature type="transmembrane region" description="Helical" evidence="1">
    <location>
        <begin position="413"/>
        <end position="432"/>
    </location>
</feature>
<sequence length="555" mass="60236">MRTNPAPGLPRPLPLPLPATSIPDGCRPWTLDLTSRWTQALPPRWVPVRWRALYVSGAVAVAVLAAGALTLYAGLWPWVAALVAGHVVWVVVRPEAVPFSAPVAVALILVTPGARWEVALPVVAGLAFGWVAACLRLAARRRQREAAVAAAGGLAAALPDRETPLKRGAFLAGLGLVLGAGGAVLLATADHWTVAGDRGAELSFGWLMVLLALSVLASAALARRRAAALRGAAPVPVLRVLVRENGDGDTEIFAADDVTARRPLFTVALMRVGREPDDETDEEELEKLFDRMAADEPGPLREAVLYGTPYDGAETVLVSAAEGTDEPPVVERSAGPVRPLPEAGVRRLAVDRERTRAHGRREQELRDSVAGAMTAVPVRRWRAGGVDWLASVFMAQWGLWVCWGWFAEADGGFWDPVLIEVLGVFGAYRLVVKSCWRLTADRTGLWLNGLRGPRHIPWDDFRTARRKSFQLKLRWRDDSWAVSAPYWGRVQRILGRPHPYDALAAELTAMHSDPLLRPTGESEARERGRPLCPLTAALAVAWTTAVIWVWAGAAR</sequence>
<dbReference type="OrthoDB" id="3824601at2"/>
<accession>A0A4Y3VT83</accession>
<feature type="transmembrane region" description="Helical" evidence="1">
    <location>
        <begin position="52"/>
        <end position="69"/>
    </location>
</feature>
<evidence type="ECO:0000313" key="2">
    <source>
        <dbReference type="EMBL" id="GEC09458.1"/>
    </source>
</evidence>